<comment type="caution">
    <text evidence="1">The sequence shown here is derived from an EMBL/GenBank/DDBJ whole genome shotgun (WGS) entry which is preliminary data.</text>
</comment>
<dbReference type="EMBL" id="CBSX010000197">
    <property type="protein sequence ID" value="CDH07552.1"/>
    <property type="molecule type" value="Genomic_DNA"/>
</dbReference>
<reference evidence="1" key="1">
    <citation type="submission" date="2013-07" db="EMBL/GenBank/DDBJ databases">
        <title>Sub-species coevolution in mutualistic symbiosis.</title>
        <authorList>
            <person name="Murfin K."/>
            <person name="Klassen J."/>
            <person name="Lee M."/>
            <person name="Forst S."/>
            <person name="Stock P."/>
            <person name="Goodrich-Blair H."/>
        </authorList>
    </citation>
    <scope>NUCLEOTIDE SEQUENCE [LARGE SCALE GENOMIC DNA]</scope>
    <source>
        <strain evidence="1">Oregonense</strain>
    </source>
</reference>
<gene>
    <name evidence="1" type="ORF">XBO1_330021</name>
</gene>
<name>A0A077NZ86_XENBV</name>
<dbReference type="AlphaFoldDB" id="A0A077NZ86"/>
<dbReference type="Proteomes" id="UP000028483">
    <property type="component" value="Unassembled WGS sequence"/>
</dbReference>
<proteinExistence type="predicted"/>
<protein>
    <submittedName>
        <fullName evidence="1">Uncharacterized protein</fullName>
    </submittedName>
</protein>
<dbReference type="HOGENOM" id="CLU_221749_0_0_6"/>
<accession>A0A077NZ86</accession>
<organism evidence="1">
    <name type="scientific">Xenorhabdus bovienii str. oregonense</name>
    <dbReference type="NCBI Taxonomy" id="1398202"/>
    <lineage>
        <taxon>Bacteria</taxon>
        <taxon>Pseudomonadati</taxon>
        <taxon>Pseudomonadota</taxon>
        <taxon>Gammaproteobacteria</taxon>
        <taxon>Enterobacterales</taxon>
        <taxon>Morganellaceae</taxon>
        <taxon>Xenorhabdus</taxon>
    </lineage>
</organism>
<sequence length="26" mass="3157">MEEAFDLWEIAITNRYNERLAASKER</sequence>
<evidence type="ECO:0000313" key="1">
    <source>
        <dbReference type="EMBL" id="CDH07552.1"/>
    </source>
</evidence>